<dbReference type="GO" id="GO:0005793">
    <property type="term" value="C:endoplasmic reticulum-Golgi intermediate compartment"/>
    <property type="evidence" value="ECO:0007669"/>
    <property type="project" value="TreeGrafter"/>
</dbReference>
<keyword evidence="11" id="KW-0472">Membrane</keyword>
<evidence type="ECO:0000256" key="9">
    <source>
        <dbReference type="ARBA" id="ARBA00022737"/>
    </source>
</evidence>
<accession>A0A1A9WSG7</accession>
<dbReference type="Proteomes" id="UP000091820">
    <property type="component" value="Unassembled WGS sequence"/>
</dbReference>
<organism evidence="14 15">
    <name type="scientific">Glossina brevipalpis</name>
    <dbReference type="NCBI Taxonomy" id="37001"/>
    <lineage>
        <taxon>Eukaryota</taxon>
        <taxon>Metazoa</taxon>
        <taxon>Ecdysozoa</taxon>
        <taxon>Arthropoda</taxon>
        <taxon>Hexapoda</taxon>
        <taxon>Insecta</taxon>
        <taxon>Pterygota</taxon>
        <taxon>Neoptera</taxon>
        <taxon>Endopterygota</taxon>
        <taxon>Diptera</taxon>
        <taxon>Brachycera</taxon>
        <taxon>Muscomorpha</taxon>
        <taxon>Hippoboscoidea</taxon>
        <taxon>Glossinidae</taxon>
        <taxon>Glossina</taxon>
    </lineage>
</organism>
<feature type="region of interest" description="Disordered" evidence="12">
    <location>
        <begin position="114"/>
        <end position="151"/>
    </location>
</feature>
<evidence type="ECO:0000256" key="5">
    <source>
        <dbReference type="ARBA" id="ARBA00022490"/>
    </source>
</evidence>
<dbReference type="GO" id="GO:0070062">
    <property type="term" value="C:extracellular exosome"/>
    <property type="evidence" value="ECO:0007669"/>
    <property type="project" value="TreeGrafter"/>
</dbReference>
<evidence type="ECO:0000256" key="1">
    <source>
        <dbReference type="ARBA" id="ARBA00004370"/>
    </source>
</evidence>
<evidence type="ECO:0000256" key="8">
    <source>
        <dbReference type="ARBA" id="ARBA00022729"/>
    </source>
</evidence>
<sequence>MILKPDKEKGGKIAQELDYVNHHMRLSDVNWERLRILVNKQYELSNQIDRDHLKIPQYLNHVNKHTFEIDDLIKLIKKTSEDLTEVERKRRADFKEYELQKKKRKREIALQEMNEEKRKEFQHKQKEFKKKKHKKHEKIHQSGNKAQLEEL</sequence>
<dbReference type="PANTHER" id="PTHR19237:SF20">
    <property type="entry name" value="NUCLEOBINDIN 1"/>
    <property type="match status" value="1"/>
</dbReference>
<evidence type="ECO:0000256" key="3">
    <source>
        <dbReference type="ARBA" id="ARBA00004555"/>
    </source>
</evidence>
<feature type="compositionally biased region" description="Basic residues" evidence="12">
    <location>
        <begin position="126"/>
        <end position="138"/>
    </location>
</feature>
<evidence type="ECO:0000256" key="6">
    <source>
        <dbReference type="ARBA" id="ARBA00022525"/>
    </source>
</evidence>
<keyword evidence="9" id="KW-0677">Repeat</keyword>
<dbReference type="PANTHER" id="PTHR19237">
    <property type="entry name" value="NUCLEOBINDIN"/>
    <property type="match status" value="1"/>
</dbReference>
<dbReference type="EnsemblMetazoa" id="GBRI030390-RA">
    <property type="protein sequence ID" value="GBRI030390-PA"/>
    <property type="gene ID" value="GBRI030390"/>
</dbReference>
<evidence type="ECO:0000259" key="13">
    <source>
        <dbReference type="Pfam" id="PF25434"/>
    </source>
</evidence>
<keyword evidence="5" id="KW-0963">Cytoplasm</keyword>
<evidence type="ECO:0000313" key="15">
    <source>
        <dbReference type="Proteomes" id="UP000091820"/>
    </source>
</evidence>
<feature type="compositionally biased region" description="Basic and acidic residues" evidence="12">
    <location>
        <begin position="114"/>
        <end position="125"/>
    </location>
</feature>
<dbReference type="InterPro" id="IPR057576">
    <property type="entry name" value="NUCB1_N"/>
</dbReference>
<evidence type="ECO:0000256" key="11">
    <source>
        <dbReference type="ARBA" id="ARBA00023136"/>
    </source>
</evidence>
<keyword evidence="8" id="KW-0732">Signal</keyword>
<dbReference type="AlphaFoldDB" id="A0A1A9WSG7"/>
<keyword evidence="15" id="KW-1185">Reference proteome</keyword>
<comment type="subcellular location">
    <subcellularLocation>
        <location evidence="2">Cytoplasm</location>
    </subcellularLocation>
    <subcellularLocation>
        <location evidence="3">Golgi apparatus</location>
    </subcellularLocation>
    <subcellularLocation>
        <location evidence="1">Membrane</location>
    </subcellularLocation>
    <subcellularLocation>
        <location evidence="4">Secreted</location>
    </subcellularLocation>
</comment>
<dbReference type="GO" id="GO:0005509">
    <property type="term" value="F:calcium ion binding"/>
    <property type="evidence" value="ECO:0007669"/>
    <property type="project" value="TreeGrafter"/>
</dbReference>
<feature type="domain" description="NUCB1-like N-terminal" evidence="13">
    <location>
        <begin position="9"/>
        <end position="79"/>
    </location>
</feature>
<reference evidence="14" key="2">
    <citation type="submission" date="2020-05" db="UniProtKB">
        <authorList>
            <consortium name="EnsemblMetazoa"/>
        </authorList>
    </citation>
    <scope>IDENTIFICATION</scope>
    <source>
        <strain evidence="14">IAEA</strain>
    </source>
</reference>
<dbReference type="GO" id="GO:0005794">
    <property type="term" value="C:Golgi apparatus"/>
    <property type="evidence" value="ECO:0007669"/>
    <property type="project" value="UniProtKB-SubCell"/>
</dbReference>
<proteinExistence type="predicted"/>
<keyword evidence="6" id="KW-0964">Secreted</keyword>
<dbReference type="InterPro" id="IPR040250">
    <property type="entry name" value="Nucleobindin"/>
</dbReference>
<protein>
    <recommendedName>
        <fullName evidence="13">NUCB1-like N-terminal domain-containing protein</fullName>
    </recommendedName>
</protein>
<dbReference type="Pfam" id="PF25434">
    <property type="entry name" value="NUCB1_N"/>
    <property type="match status" value="1"/>
</dbReference>
<dbReference type="VEuPathDB" id="VectorBase:GBRI030390"/>
<keyword evidence="10" id="KW-0333">Golgi apparatus</keyword>
<evidence type="ECO:0000313" key="14">
    <source>
        <dbReference type="EnsemblMetazoa" id="GBRI030390-PA"/>
    </source>
</evidence>
<reference evidence="15" key="1">
    <citation type="submission" date="2014-03" db="EMBL/GenBank/DDBJ databases">
        <authorList>
            <person name="Aksoy S."/>
            <person name="Warren W."/>
            <person name="Wilson R.K."/>
        </authorList>
    </citation>
    <scope>NUCLEOTIDE SEQUENCE [LARGE SCALE GENOMIC DNA]</scope>
    <source>
        <strain evidence="15">IAEA</strain>
    </source>
</reference>
<keyword evidence="7" id="KW-0597">Phosphoprotein</keyword>
<evidence type="ECO:0000256" key="10">
    <source>
        <dbReference type="ARBA" id="ARBA00023034"/>
    </source>
</evidence>
<name>A0A1A9WSG7_9MUSC</name>
<evidence type="ECO:0000256" key="4">
    <source>
        <dbReference type="ARBA" id="ARBA00004613"/>
    </source>
</evidence>
<evidence type="ECO:0000256" key="2">
    <source>
        <dbReference type="ARBA" id="ARBA00004496"/>
    </source>
</evidence>
<evidence type="ECO:0000256" key="7">
    <source>
        <dbReference type="ARBA" id="ARBA00022553"/>
    </source>
</evidence>
<dbReference type="GO" id="GO:0016020">
    <property type="term" value="C:membrane"/>
    <property type="evidence" value="ECO:0007669"/>
    <property type="project" value="UniProtKB-SubCell"/>
</dbReference>
<evidence type="ECO:0000256" key="12">
    <source>
        <dbReference type="SAM" id="MobiDB-lite"/>
    </source>
</evidence>